<proteinExistence type="predicted"/>
<dbReference type="PANTHER" id="PTHR10695">
    <property type="entry name" value="DEPHOSPHO-COA KINASE-RELATED"/>
    <property type="match status" value="1"/>
</dbReference>
<dbReference type="PROSITE" id="PS51219">
    <property type="entry name" value="DPCK"/>
    <property type="match status" value="1"/>
</dbReference>
<protein>
    <submittedName>
        <fullName evidence="3">Dephospho-CoA kinase</fullName>
        <ecNumber evidence="3">2.7.-.-</ecNumber>
    </submittedName>
</protein>
<keyword evidence="1" id="KW-0547">Nucleotide-binding</keyword>
<dbReference type="InterPro" id="IPR027417">
    <property type="entry name" value="P-loop_NTPase"/>
</dbReference>
<dbReference type="Pfam" id="PF01121">
    <property type="entry name" value="CoaE"/>
    <property type="match status" value="1"/>
</dbReference>
<evidence type="ECO:0000256" key="1">
    <source>
        <dbReference type="ARBA" id="ARBA00022741"/>
    </source>
</evidence>
<sequence>MIIGICGKSGSGKTTLANEIIKLTGNKAIHLDIDKVGHRSLLLPNVKEKLVNSFGNSILKKDMVDRKKLAKIVFNSKEAMNKLTDITWKYMQIEIDNFLNTNKDKIIIIDWLLLPNSKYLDMCDVKILLDIPYEIRKKRAMKRDNITEEAFDLREQASINFDVDAFDYVIKTNNEETVKRLVKLL</sequence>
<dbReference type="InterPro" id="IPR001977">
    <property type="entry name" value="Depp_CoAkinase"/>
</dbReference>
<dbReference type="EC" id="2.7.-.-" evidence="3"/>
<dbReference type="GO" id="GO:0005524">
    <property type="term" value="F:ATP binding"/>
    <property type="evidence" value="ECO:0007669"/>
    <property type="project" value="UniProtKB-KW"/>
</dbReference>
<dbReference type="SUPFAM" id="SSF52540">
    <property type="entry name" value="P-loop containing nucleoside triphosphate hydrolases"/>
    <property type="match status" value="1"/>
</dbReference>
<keyword evidence="2" id="KW-0067">ATP-binding</keyword>
<keyword evidence="3" id="KW-0418">Kinase</keyword>
<evidence type="ECO:0000313" key="3">
    <source>
        <dbReference type="EMBL" id="EKC46880.1"/>
    </source>
</evidence>
<dbReference type="EMBL" id="AJWZ01010989">
    <property type="protein sequence ID" value="EKC46880.1"/>
    <property type="molecule type" value="Genomic_DNA"/>
</dbReference>
<dbReference type="AlphaFoldDB" id="K1RZJ3"/>
<accession>K1RZJ3</accession>
<dbReference type="Gene3D" id="3.40.50.300">
    <property type="entry name" value="P-loop containing nucleotide triphosphate hydrolases"/>
    <property type="match status" value="1"/>
</dbReference>
<gene>
    <name evidence="3" type="ORF">OBE_16012</name>
</gene>
<dbReference type="NCBIfam" id="TIGR00152">
    <property type="entry name" value="dephospho-CoA kinase"/>
    <property type="match status" value="1"/>
</dbReference>
<dbReference type="PANTHER" id="PTHR10695:SF46">
    <property type="entry name" value="BIFUNCTIONAL COENZYME A SYNTHASE-RELATED"/>
    <property type="match status" value="1"/>
</dbReference>
<evidence type="ECO:0000256" key="2">
    <source>
        <dbReference type="ARBA" id="ARBA00022840"/>
    </source>
</evidence>
<organism evidence="3">
    <name type="scientific">human gut metagenome</name>
    <dbReference type="NCBI Taxonomy" id="408170"/>
    <lineage>
        <taxon>unclassified sequences</taxon>
        <taxon>metagenomes</taxon>
        <taxon>organismal metagenomes</taxon>
    </lineage>
</organism>
<reference evidence="3" key="1">
    <citation type="journal article" date="2013" name="Environ. Microbiol.">
        <title>Microbiota from the distal guts of lean and obese adolescents exhibit partial functional redundancy besides clear differences in community structure.</title>
        <authorList>
            <person name="Ferrer M."/>
            <person name="Ruiz A."/>
            <person name="Lanza F."/>
            <person name="Haange S.B."/>
            <person name="Oberbach A."/>
            <person name="Till H."/>
            <person name="Bargiela R."/>
            <person name="Campoy C."/>
            <person name="Segura M.T."/>
            <person name="Richter M."/>
            <person name="von Bergen M."/>
            <person name="Seifert J."/>
            <person name="Suarez A."/>
        </authorList>
    </citation>
    <scope>NUCLEOTIDE SEQUENCE</scope>
</reference>
<dbReference type="CDD" id="cd02022">
    <property type="entry name" value="DPCK"/>
    <property type="match status" value="1"/>
</dbReference>
<comment type="caution">
    <text evidence="3">The sequence shown here is derived from an EMBL/GenBank/DDBJ whole genome shotgun (WGS) entry which is preliminary data.</text>
</comment>
<name>K1RZJ3_9ZZZZ</name>
<dbReference type="GO" id="GO:0004140">
    <property type="term" value="F:dephospho-CoA kinase activity"/>
    <property type="evidence" value="ECO:0007669"/>
    <property type="project" value="InterPro"/>
</dbReference>
<dbReference type="GO" id="GO:0015937">
    <property type="term" value="P:coenzyme A biosynthetic process"/>
    <property type="evidence" value="ECO:0007669"/>
    <property type="project" value="InterPro"/>
</dbReference>
<keyword evidence="3" id="KW-0808">Transferase</keyword>